<sequence length="135" mass="15424">MDKKFRQHFETVAGYSHITLSLIRAISEEERHKTVEQKLNKNRTGCLAIISQHRLLELRKRMLLGKQTISKGRSNATEDRPKSYELSRDGQGIENIAVVSTVALRSQREHRNHDVVASSRIIYNVLPSYPVVCVA</sequence>
<dbReference type="VEuPathDB" id="FungiDB:HpaG811178"/>
<protein>
    <submittedName>
        <fullName evidence="1">Uncharacterized protein</fullName>
    </submittedName>
</protein>
<keyword evidence="2" id="KW-1185">Reference proteome</keyword>
<accession>M4BX98</accession>
<name>M4BX98_HYAAE</name>
<reference evidence="1" key="2">
    <citation type="submission" date="2015-06" db="UniProtKB">
        <authorList>
            <consortium name="EnsemblProtists"/>
        </authorList>
    </citation>
    <scope>IDENTIFICATION</scope>
    <source>
        <strain evidence="1">Emoy2</strain>
    </source>
</reference>
<dbReference type="EMBL" id="JH598019">
    <property type="status" value="NOT_ANNOTATED_CDS"/>
    <property type="molecule type" value="Genomic_DNA"/>
</dbReference>
<organism evidence="1 2">
    <name type="scientific">Hyaloperonospora arabidopsidis (strain Emoy2)</name>
    <name type="common">Downy mildew agent</name>
    <name type="synonym">Peronospora arabidopsidis</name>
    <dbReference type="NCBI Taxonomy" id="559515"/>
    <lineage>
        <taxon>Eukaryota</taxon>
        <taxon>Sar</taxon>
        <taxon>Stramenopiles</taxon>
        <taxon>Oomycota</taxon>
        <taxon>Peronosporomycetes</taxon>
        <taxon>Peronosporales</taxon>
        <taxon>Peronosporaceae</taxon>
        <taxon>Hyaloperonospora</taxon>
    </lineage>
</organism>
<dbReference type="AlphaFoldDB" id="M4BX98"/>
<dbReference type="HOGENOM" id="CLU_1889768_0_0_1"/>
<evidence type="ECO:0000313" key="1">
    <source>
        <dbReference type="EnsemblProtists" id="HpaP811178"/>
    </source>
</evidence>
<evidence type="ECO:0000313" key="2">
    <source>
        <dbReference type="Proteomes" id="UP000011713"/>
    </source>
</evidence>
<proteinExistence type="predicted"/>
<reference evidence="2" key="1">
    <citation type="journal article" date="2010" name="Science">
        <title>Signatures of adaptation to obligate biotrophy in the Hyaloperonospora arabidopsidis genome.</title>
        <authorList>
            <person name="Baxter L."/>
            <person name="Tripathy S."/>
            <person name="Ishaque N."/>
            <person name="Boot N."/>
            <person name="Cabral A."/>
            <person name="Kemen E."/>
            <person name="Thines M."/>
            <person name="Ah-Fong A."/>
            <person name="Anderson R."/>
            <person name="Badejoko W."/>
            <person name="Bittner-Eddy P."/>
            <person name="Boore J.L."/>
            <person name="Chibucos M.C."/>
            <person name="Coates M."/>
            <person name="Dehal P."/>
            <person name="Delehaunty K."/>
            <person name="Dong S."/>
            <person name="Downton P."/>
            <person name="Dumas B."/>
            <person name="Fabro G."/>
            <person name="Fronick C."/>
            <person name="Fuerstenberg S.I."/>
            <person name="Fulton L."/>
            <person name="Gaulin E."/>
            <person name="Govers F."/>
            <person name="Hughes L."/>
            <person name="Humphray S."/>
            <person name="Jiang R.H."/>
            <person name="Judelson H."/>
            <person name="Kamoun S."/>
            <person name="Kyung K."/>
            <person name="Meijer H."/>
            <person name="Minx P."/>
            <person name="Morris P."/>
            <person name="Nelson J."/>
            <person name="Phuntumart V."/>
            <person name="Qutob D."/>
            <person name="Rehmany A."/>
            <person name="Rougon-Cardoso A."/>
            <person name="Ryden P."/>
            <person name="Torto-Alalibo T."/>
            <person name="Studholme D."/>
            <person name="Wang Y."/>
            <person name="Win J."/>
            <person name="Wood J."/>
            <person name="Clifton S.W."/>
            <person name="Rogers J."/>
            <person name="Van den Ackerveken G."/>
            <person name="Jones J.D."/>
            <person name="McDowell J.M."/>
            <person name="Beynon J."/>
            <person name="Tyler B.M."/>
        </authorList>
    </citation>
    <scope>NUCLEOTIDE SEQUENCE [LARGE SCALE GENOMIC DNA]</scope>
    <source>
        <strain evidence="2">Emoy2</strain>
    </source>
</reference>
<dbReference type="InParanoid" id="M4BX98"/>
<dbReference type="Proteomes" id="UP000011713">
    <property type="component" value="Unassembled WGS sequence"/>
</dbReference>
<dbReference type="EnsemblProtists" id="HpaT811178">
    <property type="protein sequence ID" value="HpaP811178"/>
    <property type="gene ID" value="HpaG811178"/>
</dbReference>